<protein>
    <submittedName>
        <fullName evidence="1">Uncharacterized protein</fullName>
    </submittedName>
</protein>
<dbReference type="Proteomes" id="UP000614580">
    <property type="component" value="Unassembled WGS sequence"/>
</dbReference>
<dbReference type="AlphaFoldDB" id="A0A812A354"/>
<evidence type="ECO:0000313" key="1">
    <source>
        <dbReference type="EMBL" id="CAD7767225.1"/>
    </source>
</evidence>
<comment type="caution">
    <text evidence="1">The sequence shown here is derived from an EMBL/GenBank/DDBJ whole genome shotgun (WGS) entry which is preliminary data.</text>
</comment>
<reference evidence="1" key="1">
    <citation type="submission" date="2020-12" db="EMBL/GenBank/DDBJ databases">
        <authorList>
            <person name="Hahn C.J."/>
            <person name="Laso-Perez R."/>
            <person name="Vulcano F."/>
            <person name="Vaziourakis K.-M."/>
            <person name="Stokke R."/>
            <person name="Steen I.H."/>
            <person name="Teske A."/>
            <person name="Boetius A."/>
            <person name="Liebeke M."/>
            <person name="Amann R."/>
            <person name="Knittel K."/>
        </authorList>
    </citation>
    <scope>NUCLEOTIDE SEQUENCE</scope>
    <source>
        <strain evidence="1">Gfbio:c6db26ca-90af-429b-aeed-0e3e8aed0b5e:GoM-Arc1_AMV-AAA_792_C10</strain>
    </source>
</reference>
<gene>
    <name evidence="1" type="ORF">DNFNHJIP_00632</name>
</gene>
<proteinExistence type="predicted"/>
<sequence>MNIFLKAIHEKKVLRVKVNSHEKGIIIRKCIPFDFGSSRRYKDGLNRYHFWDLDSPDGSHNLSDYVRWRSCE</sequence>
<organism evidence="1 2">
    <name type="scientific">Candidatus Argoarchaeum ethanivorans</name>
    <dbReference type="NCBI Taxonomy" id="2608793"/>
    <lineage>
        <taxon>Archaea</taxon>
        <taxon>Methanobacteriati</taxon>
        <taxon>Methanobacteriota</taxon>
        <taxon>Stenosarchaea group</taxon>
        <taxon>Methanomicrobia</taxon>
        <taxon>Methanosarcinales</taxon>
        <taxon>Methanosarcinales incertae sedis</taxon>
        <taxon>GOM Arc I cluster</taxon>
        <taxon>Candidatus Argoarchaeum</taxon>
    </lineage>
</organism>
<accession>A0A812A354</accession>
<name>A0A812A354_9EURY</name>
<evidence type="ECO:0000313" key="2">
    <source>
        <dbReference type="Proteomes" id="UP000614580"/>
    </source>
</evidence>
<dbReference type="EMBL" id="CAJHZY010000090">
    <property type="protein sequence ID" value="CAD7767225.1"/>
    <property type="molecule type" value="Genomic_DNA"/>
</dbReference>